<gene>
    <name evidence="1" type="ORF">CPELLU_LOCUS2420</name>
</gene>
<protein>
    <submittedName>
        <fullName evidence="1">27_t:CDS:1</fullName>
    </submittedName>
</protein>
<name>A0A9N8ZLT1_9GLOM</name>
<dbReference type="EMBL" id="CAJVQA010001043">
    <property type="protein sequence ID" value="CAG8500411.1"/>
    <property type="molecule type" value="Genomic_DNA"/>
</dbReference>
<organism evidence="1 2">
    <name type="scientific">Cetraspora pellucida</name>
    <dbReference type="NCBI Taxonomy" id="1433469"/>
    <lineage>
        <taxon>Eukaryota</taxon>
        <taxon>Fungi</taxon>
        <taxon>Fungi incertae sedis</taxon>
        <taxon>Mucoromycota</taxon>
        <taxon>Glomeromycotina</taxon>
        <taxon>Glomeromycetes</taxon>
        <taxon>Diversisporales</taxon>
        <taxon>Gigasporaceae</taxon>
        <taxon>Cetraspora</taxon>
    </lineage>
</organism>
<comment type="caution">
    <text evidence="1">The sequence shown here is derived from an EMBL/GenBank/DDBJ whole genome shotgun (WGS) entry which is preliminary data.</text>
</comment>
<sequence>MDEEQNDIVPSFTELGMKDYDKTNDIIRFYYFFKRQEECHDMSHNNLDTWIIRQLASFAYNKLQESDNSITDNYIKYQYHYNAQHTVLEIIHGNTGHTSIRSDCAIIDDNIKQDINNYLHNYANIYGFLSLDITYTSVYEAYISTIKSNKEDNYKPIAYTTFTQIWHEVAPDIRFMTKASDLYDRCEQLHIKI</sequence>
<keyword evidence="2" id="KW-1185">Reference proteome</keyword>
<proteinExistence type="predicted"/>
<evidence type="ECO:0000313" key="2">
    <source>
        <dbReference type="Proteomes" id="UP000789759"/>
    </source>
</evidence>
<accession>A0A9N8ZLT1</accession>
<evidence type="ECO:0000313" key="1">
    <source>
        <dbReference type="EMBL" id="CAG8500411.1"/>
    </source>
</evidence>
<dbReference type="Proteomes" id="UP000789759">
    <property type="component" value="Unassembled WGS sequence"/>
</dbReference>
<reference evidence="1" key="1">
    <citation type="submission" date="2021-06" db="EMBL/GenBank/DDBJ databases">
        <authorList>
            <person name="Kallberg Y."/>
            <person name="Tangrot J."/>
            <person name="Rosling A."/>
        </authorList>
    </citation>
    <scope>NUCLEOTIDE SEQUENCE</scope>
    <source>
        <strain evidence="1">FL966</strain>
    </source>
</reference>
<dbReference type="AlphaFoldDB" id="A0A9N8ZLT1"/>